<reference evidence="2 3" key="1">
    <citation type="submission" date="2018-01" db="EMBL/GenBank/DDBJ databases">
        <title>Draft genome of the strawberry crown rot pathogen Phytophthora cactorum.</title>
        <authorList>
            <person name="Armitage A.D."/>
            <person name="Lysoe E."/>
            <person name="Nellist C.F."/>
            <person name="Harrison R.J."/>
            <person name="Brurberg M.B."/>
        </authorList>
    </citation>
    <scope>NUCLEOTIDE SEQUENCE [LARGE SCALE GENOMIC DNA]</scope>
    <source>
        <strain evidence="2 3">10300</strain>
    </source>
</reference>
<dbReference type="VEuPathDB" id="FungiDB:PC110_g17703"/>
<dbReference type="Proteomes" id="UP000251314">
    <property type="component" value="Unassembled WGS sequence"/>
</dbReference>
<evidence type="ECO:0000313" key="3">
    <source>
        <dbReference type="Proteomes" id="UP000251314"/>
    </source>
</evidence>
<evidence type="ECO:0000259" key="1">
    <source>
        <dbReference type="Pfam" id="PF13843"/>
    </source>
</evidence>
<organism evidence="2 3">
    <name type="scientific">Phytophthora cactorum</name>
    <dbReference type="NCBI Taxonomy" id="29920"/>
    <lineage>
        <taxon>Eukaryota</taxon>
        <taxon>Sar</taxon>
        <taxon>Stramenopiles</taxon>
        <taxon>Oomycota</taxon>
        <taxon>Peronosporomycetes</taxon>
        <taxon>Peronosporales</taxon>
        <taxon>Peronosporaceae</taxon>
        <taxon>Phytophthora</taxon>
    </lineage>
</organism>
<accession>A0A329RMH7</accession>
<name>A0A329RMH7_9STRA</name>
<gene>
    <name evidence="2" type="ORF">PC110_g17703</name>
</gene>
<comment type="caution">
    <text evidence="2">The sequence shown here is derived from an EMBL/GenBank/DDBJ whole genome shotgun (WGS) entry which is preliminary data.</text>
</comment>
<feature type="domain" description="PiggyBac transposable element-derived protein" evidence="1">
    <location>
        <begin position="12"/>
        <end position="132"/>
    </location>
</feature>
<dbReference type="PANTHER" id="PTHR46599:SF3">
    <property type="entry name" value="PIGGYBAC TRANSPOSABLE ELEMENT-DERIVED PROTEIN 4"/>
    <property type="match status" value="1"/>
</dbReference>
<proteinExistence type="predicted"/>
<dbReference type="InterPro" id="IPR029526">
    <property type="entry name" value="PGBD"/>
</dbReference>
<dbReference type="AlphaFoldDB" id="A0A329RMH7"/>
<dbReference type="EMBL" id="MJFZ01000701">
    <property type="protein sequence ID" value="RAW25894.1"/>
    <property type="molecule type" value="Genomic_DNA"/>
</dbReference>
<dbReference type="Pfam" id="PF13843">
    <property type="entry name" value="DDE_Tnp_1_7"/>
    <property type="match status" value="1"/>
</dbReference>
<protein>
    <recommendedName>
        <fullName evidence="1">PiggyBac transposable element-derived protein domain-containing protein</fullName>
    </recommendedName>
</protein>
<dbReference type="STRING" id="29920.A0A329RMH7"/>
<evidence type="ECO:0000313" key="2">
    <source>
        <dbReference type="EMBL" id="RAW25894.1"/>
    </source>
</evidence>
<dbReference type="OrthoDB" id="122438at2759"/>
<sequence length="155" mass="17827">MSSATRALKKCDYTSVPLVMHLLSSGFYSIGTVITRRLGLCDAIIVKMKNKRPVNIERGSLTYAESTQVADLKMLHWWDNRPVRMLCTGGSAELDRVVRREKSGEQTEVACPRVLKNYQMYMSGVDVHDHLRLQRYLLQLAVRQEILYKPVSRLR</sequence>
<dbReference type="PANTHER" id="PTHR46599">
    <property type="entry name" value="PIGGYBAC TRANSPOSABLE ELEMENT-DERIVED PROTEIN 4"/>
    <property type="match status" value="1"/>
</dbReference>
<keyword evidence="3" id="KW-1185">Reference proteome</keyword>